<dbReference type="GO" id="GO:0016020">
    <property type="term" value="C:membrane"/>
    <property type="evidence" value="ECO:0007669"/>
    <property type="project" value="UniProtKB-SubCell"/>
</dbReference>
<evidence type="ECO:0000256" key="4">
    <source>
        <dbReference type="ARBA" id="ARBA00023136"/>
    </source>
</evidence>
<dbReference type="AlphaFoldDB" id="A0A8I0L723"/>
<dbReference type="GO" id="GO:0009403">
    <property type="term" value="P:toxin biosynthetic process"/>
    <property type="evidence" value="ECO:0007669"/>
    <property type="project" value="InterPro"/>
</dbReference>
<accession>A0A8I0L723</accession>
<reference evidence="6" key="1">
    <citation type="submission" date="2020-01" db="EMBL/GenBank/DDBJ databases">
        <authorList>
            <person name="Richard D."/>
        </authorList>
    </citation>
    <scope>NUCLEOTIDE SEQUENCE</scope>
    <source>
        <strain evidence="6">JP541</strain>
    </source>
</reference>
<dbReference type="InterPro" id="IPR003825">
    <property type="entry name" value="Colicin-V_CvpA"/>
</dbReference>
<evidence type="ECO:0000313" key="6">
    <source>
        <dbReference type="EMBL" id="MBD4336701.1"/>
    </source>
</evidence>
<gene>
    <name evidence="6" type="ORF">GUH15_11670</name>
</gene>
<evidence type="ECO:0000313" key="7">
    <source>
        <dbReference type="Proteomes" id="UP000653002"/>
    </source>
</evidence>
<evidence type="ECO:0000256" key="5">
    <source>
        <dbReference type="SAM" id="Phobius"/>
    </source>
</evidence>
<comment type="subcellular location">
    <subcellularLocation>
        <location evidence="1">Membrane</location>
        <topology evidence="1">Multi-pass membrane protein</topology>
    </subcellularLocation>
</comment>
<evidence type="ECO:0000256" key="1">
    <source>
        <dbReference type="ARBA" id="ARBA00004141"/>
    </source>
</evidence>
<evidence type="ECO:0000256" key="3">
    <source>
        <dbReference type="ARBA" id="ARBA00022989"/>
    </source>
</evidence>
<protein>
    <submittedName>
        <fullName evidence="6">CvpA family protein</fullName>
    </submittedName>
</protein>
<feature type="transmembrane region" description="Helical" evidence="5">
    <location>
        <begin position="6"/>
        <end position="25"/>
    </location>
</feature>
<organism evidence="6 7">
    <name type="scientific">Xanthomonas citri pv. citri</name>
    <dbReference type="NCBI Taxonomy" id="611301"/>
    <lineage>
        <taxon>Bacteria</taxon>
        <taxon>Pseudomonadati</taxon>
        <taxon>Pseudomonadota</taxon>
        <taxon>Gammaproteobacteria</taxon>
        <taxon>Lysobacterales</taxon>
        <taxon>Lysobacteraceae</taxon>
        <taxon>Xanthomonas</taxon>
    </lineage>
</organism>
<keyword evidence="3 5" id="KW-1133">Transmembrane helix</keyword>
<comment type="caution">
    <text evidence="6">The sequence shown here is derived from an EMBL/GenBank/DDBJ whole genome shotgun (WGS) entry which is preliminary data.</text>
</comment>
<evidence type="ECO:0000256" key="2">
    <source>
        <dbReference type="ARBA" id="ARBA00022692"/>
    </source>
</evidence>
<keyword evidence="4 5" id="KW-0472">Membrane</keyword>
<proteinExistence type="predicted"/>
<dbReference type="Pfam" id="PF02674">
    <property type="entry name" value="Colicin_V"/>
    <property type="match status" value="1"/>
</dbReference>
<dbReference type="Proteomes" id="UP000653002">
    <property type="component" value="Unassembled WGS sequence"/>
</dbReference>
<dbReference type="EMBL" id="JAABFR010000933">
    <property type="protein sequence ID" value="MBD4336701.1"/>
    <property type="molecule type" value="Genomic_DNA"/>
</dbReference>
<sequence>MAIIDIIILAAFGLGAIIGFMKGFVKQLASLLGLIVG</sequence>
<name>A0A8I0L723_XANCI</name>
<feature type="non-terminal residue" evidence="6">
    <location>
        <position position="37"/>
    </location>
</feature>
<keyword evidence="2 5" id="KW-0812">Transmembrane</keyword>